<keyword evidence="3" id="KW-1185">Reference proteome</keyword>
<evidence type="ECO:0000313" key="2">
    <source>
        <dbReference type="EMBL" id="CAB0014760.1"/>
    </source>
</evidence>
<proteinExistence type="predicted"/>
<protein>
    <recommendedName>
        <fullName evidence="1">BTB domain-containing protein</fullName>
    </recommendedName>
</protein>
<dbReference type="SMART" id="SM00225">
    <property type="entry name" value="BTB"/>
    <property type="match status" value="1"/>
</dbReference>
<dbReference type="Proteomes" id="UP000479000">
    <property type="component" value="Unassembled WGS sequence"/>
</dbReference>
<gene>
    <name evidence="2" type="ORF">NTEN_LOCUS19168</name>
</gene>
<dbReference type="Pfam" id="PF00651">
    <property type="entry name" value="BTB"/>
    <property type="match status" value="1"/>
</dbReference>
<sequence>MLPRSSRRSGHQDQTVLKNAKETNPVAVEAKAANAHRASSIPLKIAWDCTESCRAETHATQIAAVISKKNLNDHLVAYYLLRTCRRFSRRHPHDWLKSYDCSLSCEISNQMRIFLEQANEFDSLHDVLFVAGSLKMAAHRFVLLSRGCSYAKVYQNVIIVPSDIPALAFKALLTYLYCGSPIALSCIDHEESLLIASDQYLIDDLKDTCAQLLSRFTSLKNCAMILQLAITYNVVRLKNWVGQFILHNLCAVIQNRSKVRRL</sequence>
<dbReference type="AlphaFoldDB" id="A0A6H5HEG8"/>
<dbReference type="PROSITE" id="PS50097">
    <property type="entry name" value="BTB"/>
    <property type="match status" value="1"/>
</dbReference>
<dbReference type="EMBL" id="CADCXU010028207">
    <property type="protein sequence ID" value="CAB0014760.1"/>
    <property type="molecule type" value="Genomic_DNA"/>
</dbReference>
<dbReference type="Gene3D" id="3.30.710.10">
    <property type="entry name" value="Potassium Channel Kv1.1, Chain A"/>
    <property type="match status" value="1"/>
</dbReference>
<evidence type="ECO:0000313" key="3">
    <source>
        <dbReference type="Proteomes" id="UP000479000"/>
    </source>
</evidence>
<dbReference type="PANTHER" id="PTHR24413">
    <property type="entry name" value="SPECKLE-TYPE POZ PROTEIN"/>
    <property type="match status" value="1"/>
</dbReference>
<dbReference type="InterPro" id="IPR011333">
    <property type="entry name" value="SKP1/BTB/POZ_sf"/>
</dbReference>
<evidence type="ECO:0000259" key="1">
    <source>
        <dbReference type="PROSITE" id="PS50097"/>
    </source>
</evidence>
<dbReference type="OrthoDB" id="1893551at2759"/>
<name>A0A6H5HEG8_9HEMI</name>
<dbReference type="SUPFAM" id="SSF54695">
    <property type="entry name" value="POZ domain"/>
    <property type="match status" value="1"/>
</dbReference>
<accession>A0A6H5HEG8</accession>
<dbReference type="InterPro" id="IPR000210">
    <property type="entry name" value="BTB/POZ_dom"/>
</dbReference>
<organism evidence="2 3">
    <name type="scientific">Nesidiocoris tenuis</name>
    <dbReference type="NCBI Taxonomy" id="355587"/>
    <lineage>
        <taxon>Eukaryota</taxon>
        <taxon>Metazoa</taxon>
        <taxon>Ecdysozoa</taxon>
        <taxon>Arthropoda</taxon>
        <taxon>Hexapoda</taxon>
        <taxon>Insecta</taxon>
        <taxon>Pterygota</taxon>
        <taxon>Neoptera</taxon>
        <taxon>Paraneoptera</taxon>
        <taxon>Hemiptera</taxon>
        <taxon>Heteroptera</taxon>
        <taxon>Panheteroptera</taxon>
        <taxon>Cimicomorpha</taxon>
        <taxon>Miridae</taxon>
        <taxon>Dicyphina</taxon>
        <taxon>Nesidiocoris</taxon>
    </lineage>
</organism>
<reference evidence="2 3" key="1">
    <citation type="submission" date="2020-02" db="EMBL/GenBank/DDBJ databases">
        <authorList>
            <person name="Ferguson B K."/>
        </authorList>
    </citation>
    <scope>NUCLEOTIDE SEQUENCE [LARGE SCALE GENOMIC DNA]</scope>
</reference>
<feature type="domain" description="BTB" evidence="1">
    <location>
        <begin position="125"/>
        <end position="179"/>
    </location>
</feature>